<comment type="caution">
    <text evidence="2">The sequence shown here is derived from an EMBL/GenBank/DDBJ whole genome shotgun (WGS) entry which is preliminary data.</text>
</comment>
<name>A0A6I5A5A8_9BACI</name>
<gene>
    <name evidence="2" type="ORF">GLW05_18070</name>
</gene>
<evidence type="ECO:0000313" key="2">
    <source>
        <dbReference type="EMBL" id="MYL35490.1"/>
    </source>
</evidence>
<dbReference type="Proteomes" id="UP000468638">
    <property type="component" value="Unassembled WGS sequence"/>
</dbReference>
<feature type="compositionally biased region" description="Basic and acidic residues" evidence="1">
    <location>
        <begin position="109"/>
        <end position="122"/>
    </location>
</feature>
<reference evidence="2 3" key="1">
    <citation type="submission" date="2019-11" db="EMBL/GenBank/DDBJ databases">
        <title>Genome sequences of 17 halophilic strains isolated from different environments.</title>
        <authorList>
            <person name="Furrow R.E."/>
        </authorList>
    </citation>
    <scope>NUCLEOTIDE SEQUENCE [LARGE SCALE GENOMIC DNA]</scope>
    <source>
        <strain evidence="2 3">22514_16_FS</strain>
    </source>
</reference>
<evidence type="ECO:0000256" key="1">
    <source>
        <dbReference type="SAM" id="MobiDB-lite"/>
    </source>
</evidence>
<dbReference type="OrthoDB" id="2923135at2"/>
<feature type="compositionally biased region" description="Polar residues" evidence="1">
    <location>
        <begin position="96"/>
        <end position="108"/>
    </location>
</feature>
<sequence>MPRNRKDYERGSRISVYLNQQVEDDLIQYINQQSDIQAFFLYAAMELYNNYGSGDISQKLPRNFHFTLGETELDNNESQEMQKPLVNITNKKESVEGNSPSSQQNTSKSNDKNEDNWHKLKDLDDDDYA</sequence>
<protein>
    <submittedName>
        <fullName evidence="2">Uncharacterized protein</fullName>
    </submittedName>
</protein>
<dbReference type="AlphaFoldDB" id="A0A6I5A5A8"/>
<dbReference type="RefSeq" id="WP_160850447.1">
    <property type="nucleotide sequence ID" value="NZ_WMEQ01000017.1"/>
</dbReference>
<feature type="region of interest" description="Disordered" evidence="1">
    <location>
        <begin position="71"/>
        <end position="129"/>
    </location>
</feature>
<evidence type="ECO:0000313" key="3">
    <source>
        <dbReference type="Proteomes" id="UP000468638"/>
    </source>
</evidence>
<accession>A0A6I5A5A8</accession>
<proteinExistence type="predicted"/>
<dbReference type="EMBL" id="WMEQ01000017">
    <property type="protein sequence ID" value="MYL35490.1"/>
    <property type="molecule type" value="Genomic_DNA"/>
</dbReference>
<organism evidence="2 3">
    <name type="scientific">Pontibacillus yanchengensis</name>
    <dbReference type="NCBI Taxonomy" id="462910"/>
    <lineage>
        <taxon>Bacteria</taxon>
        <taxon>Bacillati</taxon>
        <taxon>Bacillota</taxon>
        <taxon>Bacilli</taxon>
        <taxon>Bacillales</taxon>
        <taxon>Bacillaceae</taxon>
        <taxon>Pontibacillus</taxon>
    </lineage>
</organism>